<comment type="subcellular location">
    <subcellularLocation>
        <location evidence="2">Membrane</location>
    </subcellularLocation>
</comment>
<dbReference type="NCBIfam" id="TIGR01160">
    <property type="entry name" value="SUI1_MOF2"/>
    <property type="match status" value="1"/>
</dbReference>
<proteinExistence type="inferred from homology"/>
<gene>
    <name evidence="14" type="ORF">FPE_LOCUS2475</name>
</gene>
<evidence type="ECO:0000256" key="4">
    <source>
        <dbReference type="ARBA" id="ARBA00022723"/>
    </source>
</evidence>
<dbReference type="SUPFAM" id="SSF57850">
    <property type="entry name" value="RING/U-box"/>
    <property type="match status" value="1"/>
</dbReference>
<keyword evidence="6" id="KW-0862">Zinc</keyword>
<keyword evidence="15" id="KW-1185">Reference proteome</keyword>
<dbReference type="Gene3D" id="3.30.40.10">
    <property type="entry name" value="Zinc/RING finger domain, C3HC4 (zinc finger)"/>
    <property type="match status" value="1"/>
</dbReference>
<feature type="transmembrane region" description="Helical" evidence="11">
    <location>
        <begin position="154"/>
        <end position="177"/>
    </location>
</feature>
<dbReference type="GO" id="GO:0008270">
    <property type="term" value="F:zinc ion binding"/>
    <property type="evidence" value="ECO:0007669"/>
    <property type="project" value="UniProtKB-KW"/>
</dbReference>
<dbReference type="PROSITE" id="PS50296">
    <property type="entry name" value="SUI1"/>
    <property type="match status" value="1"/>
</dbReference>
<dbReference type="InterPro" id="IPR013083">
    <property type="entry name" value="Znf_RING/FYVE/PHD"/>
</dbReference>
<dbReference type="GO" id="GO:0003729">
    <property type="term" value="F:mRNA binding"/>
    <property type="evidence" value="ECO:0007669"/>
    <property type="project" value="UniProtKB-ARBA"/>
</dbReference>
<dbReference type="EMBL" id="OU503036">
    <property type="protein sequence ID" value="CAI9755044.1"/>
    <property type="molecule type" value="Genomic_DNA"/>
</dbReference>
<dbReference type="GO" id="GO:0016020">
    <property type="term" value="C:membrane"/>
    <property type="evidence" value="ECO:0007669"/>
    <property type="project" value="UniProtKB-SubCell"/>
</dbReference>
<dbReference type="InterPro" id="IPR001841">
    <property type="entry name" value="Znf_RING"/>
</dbReference>
<dbReference type="Proteomes" id="UP000834106">
    <property type="component" value="Chromosome 1"/>
</dbReference>
<evidence type="ECO:0000256" key="6">
    <source>
        <dbReference type="ARBA" id="ARBA00022833"/>
    </source>
</evidence>
<dbReference type="InterPro" id="IPR005874">
    <property type="entry name" value="SUI1_euk"/>
</dbReference>
<keyword evidence="9 11" id="KW-0472">Membrane</keyword>
<dbReference type="CDD" id="cd11566">
    <property type="entry name" value="eIF1_SUI1"/>
    <property type="match status" value="1"/>
</dbReference>
<accession>A0AAD1YR77</accession>
<keyword evidence="4" id="KW-0479">Metal-binding</keyword>
<dbReference type="Gene3D" id="3.30.780.10">
    <property type="entry name" value="SUI1-like domain"/>
    <property type="match status" value="1"/>
</dbReference>
<evidence type="ECO:0000256" key="8">
    <source>
        <dbReference type="ARBA" id="ARBA00022917"/>
    </source>
</evidence>
<dbReference type="CDD" id="cd16461">
    <property type="entry name" value="RING-H2_EL5-like"/>
    <property type="match status" value="1"/>
</dbReference>
<dbReference type="PANTHER" id="PTHR46151">
    <property type="entry name" value="NEP1-INTERACTING PROTEIN-LIKE 2"/>
    <property type="match status" value="1"/>
</dbReference>
<feature type="transmembrane region" description="Helical" evidence="11">
    <location>
        <begin position="113"/>
        <end position="134"/>
    </location>
</feature>
<dbReference type="PANTHER" id="PTHR46151:SF12">
    <property type="entry name" value="RING_U-BOX SUPERFAMILY PROTEIN"/>
    <property type="match status" value="1"/>
</dbReference>
<dbReference type="FunFam" id="3.30.780.10:FF:000001">
    <property type="entry name" value="Eukaryotic translation initiation factor SUI1"/>
    <property type="match status" value="1"/>
</dbReference>
<organism evidence="14 15">
    <name type="scientific">Fraxinus pennsylvanica</name>
    <dbReference type="NCBI Taxonomy" id="56036"/>
    <lineage>
        <taxon>Eukaryota</taxon>
        <taxon>Viridiplantae</taxon>
        <taxon>Streptophyta</taxon>
        <taxon>Embryophyta</taxon>
        <taxon>Tracheophyta</taxon>
        <taxon>Spermatophyta</taxon>
        <taxon>Magnoliopsida</taxon>
        <taxon>eudicotyledons</taxon>
        <taxon>Gunneridae</taxon>
        <taxon>Pentapetalae</taxon>
        <taxon>asterids</taxon>
        <taxon>lamiids</taxon>
        <taxon>Lamiales</taxon>
        <taxon>Oleaceae</taxon>
        <taxon>Oleeae</taxon>
        <taxon>Fraxinus</taxon>
    </lineage>
</organism>
<sequence length="307" mass="34052">MVDSDSEIPTVFDPFAEAKDSGAPGAKEYVHIRIQQRNGKKSLTTVQGLRKEFSYDKILKDLKKEFCCNGNVVQDKELGKVIQLQGDQRKNVSQFLVNANIVKKDRIKIHESWLLFVLMKKITTALVTCIFALGGATIGAVTGGIRGQTTETGLLRGIGIGTVAGAITAVQLMDLIVDGEPFSKVALIYSLLNGKIFMEWVSPAVLKAYQWQISTMDTSLREISDIFDVNATRGLPQDIIKKLPNYTIYSTERNTLSQEKSCAICLQDFRDGECAKMLPSCGHSFHLHCIDDWLSRQGTCPLCRNEV</sequence>
<keyword evidence="8" id="KW-0648">Protein biosynthesis</keyword>
<evidence type="ECO:0000256" key="3">
    <source>
        <dbReference type="ARBA" id="ARBA00005422"/>
    </source>
</evidence>
<feature type="domain" description="RING-type" evidence="12">
    <location>
        <begin position="262"/>
        <end position="304"/>
    </location>
</feature>
<dbReference type="InterPro" id="IPR001950">
    <property type="entry name" value="SUI1"/>
</dbReference>
<dbReference type="Pfam" id="PF13639">
    <property type="entry name" value="zf-RING_2"/>
    <property type="match status" value="1"/>
</dbReference>
<comment type="function">
    <text evidence="1">Probably involved in translation.</text>
</comment>
<comment type="similarity">
    <text evidence="3">Belongs to the SUI1 family.</text>
</comment>
<name>A0AAD1YR77_9LAMI</name>
<keyword evidence="11" id="KW-1133">Transmembrane helix</keyword>
<evidence type="ECO:0000259" key="13">
    <source>
        <dbReference type="PROSITE" id="PS50296"/>
    </source>
</evidence>
<dbReference type="GO" id="GO:0006417">
    <property type="term" value="P:regulation of translation"/>
    <property type="evidence" value="ECO:0007669"/>
    <property type="project" value="UniProtKB-KW"/>
</dbReference>
<evidence type="ECO:0000256" key="10">
    <source>
        <dbReference type="PROSITE-ProRule" id="PRU00175"/>
    </source>
</evidence>
<dbReference type="Pfam" id="PF01253">
    <property type="entry name" value="SUI1"/>
    <property type="match status" value="1"/>
</dbReference>
<evidence type="ECO:0000259" key="12">
    <source>
        <dbReference type="PROSITE" id="PS50089"/>
    </source>
</evidence>
<keyword evidence="5 10" id="KW-0863">Zinc-finger</keyword>
<evidence type="ECO:0000256" key="5">
    <source>
        <dbReference type="ARBA" id="ARBA00022771"/>
    </source>
</evidence>
<keyword evidence="7" id="KW-0810">Translation regulation</keyword>
<dbReference type="GO" id="GO:0003743">
    <property type="term" value="F:translation initiation factor activity"/>
    <property type="evidence" value="ECO:0007669"/>
    <property type="project" value="InterPro"/>
</dbReference>
<reference evidence="14" key="1">
    <citation type="submission" date="2023-05" db="EMBL/GenBank/DDBJ databases">
        <authorList>
            <person name="Huff M."/>
        </authorList>
    </citation>
    <scope>NUCLEOTIDE SEQUENCE</scope>
</reference>
<evidence type="ECO:0000313" key="14">
    <source>
        <dbReference type="EMBL" id="CAI9755044.1"/>
    </source>
</evidence>
<dbReference type="SUPFAM" id="SSF55159">
    <property type="entry name" value="eIF1-like"/>
    <property type="match status" value="1"/>
</dbReference>
<evidence type="ECO:0000256" key="9">
    <source>
        <dbReference type="ARBA" id="ARBA00023136"/>
    </source>
</evidence>
<dbReference type="AlphaFoldDB" id="A0AAD1YR77"/>
<dbReference type="InterPro" id="IPR036877">
    <property type="entry name" value="SUI1_dom_sf"/>
</dbReference>
<evidence type="ECO:0000256" key="7">
    <source>
        <dbReference type="ARBA" id="ARBA00022845"/>
    </source>
</evidence>
<dbReference type="PROSITE" id="PS50089">
    <property type="entry name" value="ZF_RING_2"/>
    <property type="match status" value="1"/>
</dbReference>
<protein>
    <submittedName>
        <fullName evidence="14">Uncharacterized protein</fullName>
    </submittedName>
</protein>
<dbReference type="SMART" id="SM00184">
    <property type="entry name" value="RING"/>
    <property type="match status" value="1"/>
</dbReference>
<evidence type="ECO:0000313" key="15">
    <source>
        <dbReference type="Proteomes" id="UP000834106"/>
    </source>
</evidence>
<evidence type="ECO:0000256" key="11">
    <source>
        <dbReference type="SAM" id="Phobius"/>
    </source>
</evidence>
<keyword evidence="11" id="KW-0812">Transmembrane</keyword>
<evidence type="ECO:0000256" key="1">
    <source>
        <dbReference type="ARBA" id="ARBA00003130"/>
    </source>
</evidence>
<evidence type="ECO:0000256" key="2">
    <source>
        <dbReference type="ARBA" id="ARBA00004370"/>
    </source>
</evidence>
<feature type="domain" description="SUI1" evidence="13">
    <location>
        <begin position="30"/>
        <end position="100"/>
    </location>
</feature>